<dbReference type="SUPFAM" id="SSF51445">
    <property type="entry name" value="(Trans)glycosidases"/>
    <property type="match status" value="1"/>
</dbReference>
<comment type="caution">
    <text evidence="2">The sequence shown here is derived from an EMBL/GenBank/DDBJ whole genome shotgun (WGS) entry which is preliminary data.</text>
</comment>
<dbReference type="InterPro" id="IPR024655">
    <property type="entry name" value="Asl1_glyco_hydro_catalytic"/>
</dbReference>
<sequence length="282" mass="32008">MASPSKRGLCWPTANHGQDEVHTFTRPGSKISWLYNWSPDATPNANSLDYVPMQWNHIHIDDLASKAKTANATAVLGFNEPELPDQSNMSVELAAREWLRCVEPLRKAGVRCGSPGISSAPQGVVWLKEFIGRIRDRGSDVGFYCFHWYGVELGQFYDYLWSTYYQMPDQTKKVWVTEWASTNWDKDNPLPKEHVEAFAKTSAEYLDTLEWVERYAWFGPMRDTAFSLFPDTWVAAQYKADGTGPQSDGHDGLQKLGNLTNLLHPLYPYHTAMHPQTNAICA</sequence>
<dbReference type="EMBL" id="NAJP01000013">
    <property type="protein sequence ID" value="TKA44955.1"/>
    <property type="molecule type" value="Genomic_DNA"/>
</dbReference>
<dbReference type="AlphaFoldDB" id="A0A4U0VAH0"/>
<dbReference type="OrthoDB" id="43654at2759"/>
<gene>
    <name evidence="2" type="ORF">B0A54_03247</name>
</gene>
<dbReference type="STRING" id="329885.A0A4U0VAH0"/>
<dbReference type="InterPro" id="IPR017853">
    <property type="entry name" value="GH"/>
</dbReference>
<proteinExistence type="predicted"/>
<protein>
    <recommendedName>
        <fullName evidence="1">Asl1-like glycosyl hydrolase catalytic domain-containing protein</fullName>
    </recommendedName>
</protein>
<dbReference type="Pfam" id="PF11790">
    <property type="entry name" value="Glyco_hydro_cc"/>
    <property type="match status" value="1"/>
</dbReference>
<dbReference type="GO" id="GO:0009277">
    <property type="term" value="C:fungal-type cell wall"/>
    <property type="evidence" value="ECO:0007669"/>
    <property type="project" value="TreeGrafter"/>
</dbReference>
<dbReference type="PANTHER" id="PTHR34154">
    <property type="entry name" value="ALKALI-SENSITIVE LINKAGE PROTEIN 1"/>
    <property type="match status" value="1"/>
</dbReference>
<evidence type="ECO:0000313" key="2">
    <source>
        <dbReference type="EMBL" id="TKA44955.1"/>
    </source>
</evidence>
<dbReference type="Gene3D" id="3.20.20.80">
    <property type="entry name" value="Glycosidases"/>
    <property type="match status" value="1"/>
</dbReference>
<dbReference type="InterPro" id="IPR053183">
    <property type="entry name" value="ASL1"/>
</dbReference>
<dbReference type="Proteomes" id="UP000310066">
    <property type="component" value="Unassembled WGS sequence"/>
</dbReference>
<dbReference type="PANTHER" id="PTHR34154:SF3">
    <property type="entry name" value="ALKALI-SENSITIVE LINKAGE PROTEIN 1"/>
    <property type="match status" value="1"/>
</dbReference>
<dbReference type="GO" id="GO:0071966">
    <property type="term" value="P:fungal-type cell wall polysaccharide metabolic process"/>
    <property type="evidence" value="ECO:0007669"/>
    <property type="project" value="TreeGrafter"/>
</dbReference>
<name>A0A4U0VAH0_9PEZI</name>
<evidence type="ECO:0000313" key="3">
    <source>
        <dbReference type="Proteomes" id="UP000310066"/>
    </source>
</evidence>
<evidence type="ECO:0000259" key="1">
    <source>
        <dbReference type="Pfam" id="PF11790"/>
    </source>
</evidence>
<organism evidence="2 3">
    <name type="scientific">Friedmanniomyces endolithicus</name>
    <dbReference type="NCBI Taxonomy" id="329885"/>
    <lineage>
        <taxon>Eukaryota</taxon>
        <taxon>Fungi</taxon>
        <taxon>Dikarya</taxon>
        <taxon>Ascomycota</taxon>
        <taxon>Pezizomycotina</taxon>
        <taxon>Dothideomycetes</taxon>
        <taxon>Dothideomycetidae</taxon>
        <taxon>Mycosphaerellales</taxon>
        <taxon>Teratosphaeriaceae</taxon>
        <taxon>Friedmanniomyces</taxon>
    </lineage>
</organism>
<reference evidence="2 3" key="1">
    <citation type="submission" date="2017-03" db="EMBL/GenBank/DDBJ databases">
        <title>Genomes of endolithic fungi from Antarctica.</title>
        <authorList>
            <person name="Coleine C."/>
            <person name="Masonjones S."/>
            <person name="Stajich J.E."/>
        </authorList>
    </citation>
    <scope>NUCLEOTIDE SEQUENCE [LARGE SCALE GENOMIC DNA]</scope>
    <source>
        <strain evidence="2 3">CCFEE 5311</strain>
    </source>
</reference>
<feature type="domain" description="Asl1-like glycosyl hydrolase catalytic" evidence="1">
    <location>
        <begin position="8"/>
        <end position="221"/>
    </location>
</feature>
<accession>A0A4U0VAH0</accession>